<comment type="caution">
    <text evidence="1">The sequence shown here is derived from an EMBL/GenBank/DDBJ whole genome shotgun (WGS) entry which is preliminary data.</text>
</comment>
<evidence type="ECO:0000313" key="1">
    <source>
        <dbReference type="EMBL" id="EJF45890.1"/>
    </source>
</evidence>
<dbReference type="AlphaFoldDB" id="J1HJ33"/>
<gene>
    <name evidence="1" type="ORF">HMPREF1318_2374</name>
</gene>
<dbReference type="Proteomes" id="UP000002941">
    <property type="component" value="Unassembled WGS sequence"/>
</dbReference>
<name>J1HJ33_9ACTO</name>
<dbReference type="OrthoDB" id="3260837at2"/>
<dbReference type="EMBL" id="AKFT01000091">
    <property type="protein sequence ID" value="EJF45890.1"/>
    <property type="molecule type" value="Genomic_DNA"/>
</dbReference>
<keyword evidence="2" id="KW-1185">Reference proteome</keyword>
<evidence type="ECO:0000313" key="2">
    <source>
        <dbReference type="Proteomes" id="UP000002941"/>
    </source>
</evidence>
<organism evidence="1 2">
    <name type="scientific">Actinomyces massiliensis F0489</name>
    <dbReference type="NCBI Taxonomy" id="1125718"/>
    <lineage>
        <taxon>Bacteria</taxon>
        <taxon>Bacillati</taxon>
        <taxon>Actinomycetota</taxon>
        <taxon>Actinomycetes</taxon>
        <taxon>Actinomycetales</taxon>
        <taxon>Actinomycetaceae</taxon>
        <taxon>Actinomyces</taxon>
    </lineage>
</organism>
<dbReference type="RefSeq" id="WP_008731158.1">
    <property type="nucleotide sequence ID" value="NZ_AKFT01000091.1"/>
</dbReference>
<accession>J1HJ33</accession>
<protein>
    <submittedName>
        <fullName evidence="1">Uncharacterized protein</fullName>
    </submittedName>
</protein>
<proteinExistence type="predicted"/>
<dbReference type="eggNOG" id="ENOG5033931">
    <property type="taxonomic scope" value="Bacteria"/>
</dbReference>
<sequence>MPIDTHLDANPADITASAAAVEKIKASVDKSEDDLIGARKNLAELEGATAVSSVGSINSSVKSCEGLVSGLGNYKTALTEFASALSNIKADLEGVRSEASGGGLTVSGESVLDPTVMITEYACVAVDEQKKNLYKSLDKKTSEIRDRETEARRNFADACAEVAAADLPAPIRTVTNPVVDYVLPSAGSDGISTVGNAFTWGVNRVDDASKLLKGYGLRAGEAFSLKGVHALTAPNNVFGSIFAKTRDVIDMRSLDNWLPSRAIEEGSKGAKALNGAKWLESGLNVAGKVATGVSFGVSAYEQWQKDSHNPSIGDGEKVTRAVTKGGVTAAGGWAGAQAGAIIGGSVGGPVGVAVGGIIGGIVGSGLGEMAADGLNNLFHGLFH</sequence>
<reference evidence="1 2" key="1">
    <citation type="submission" date="2012-05" db="EMBL/GenBank/DDBJ databases">
        <authorList>
            <person name="Harkins D.M."/>
            <person name="Madupu R."/>
            <person name="Durkin A.S."/>
            <person name="Torralba M."/>
            <person name="Methe B."/>
            <person name="Sutton G.G."/>
            <person name="Nelson K.E."/>
        </authorList>
    </citation>
    <scope>NUCLEOTIDE SEQUENCE [LARGE SCALE GENOMIC DNA]</scope>
    <source>
        <strain evidence="1 2">F0489</strain>
    </source>
</reference>